<dbReference type="Gene3D" id="3.30.160.60">
    <property type="entry name" value="Classic Zinc Finger"/>
    <property type="match status" value="2"/>
</dbReference>
<evidence type="ECO:0000313" key="11">
    <source>
        <dbReference type="Proteomes" id="UP001159428"/>
    </source>
</evidence>
<evidence type="ECO:0000256" key="5">
    <source>
        <dbReference type="ARBA" id="ARBA00023054"/>
    </source>
</evidence>
<feature type="compositionally biased region" description="Polar residues" evidence="8">
    <location>
        <begin position="195"/>
        <end position="204"/>
    </location>
</feature>
<comment type="similarity">
    <text evidence="1">Belongs to the ZC2HC1 family.</text>
</comment>
<keyword evidence="4" id="KW-0862">Zinc</keyword>
<dbReference type="PANTHER" id="PTHR14649:SF1">
    <property type="entry name" value="ZINC FINGER C2HC DOMAIN-CONTAINING PROTEIN 1C"/>
    <property type="match status" value="1"/>
</dbReference>
<accession>A0AAU9X8J8</accession>
<keyword evidence="5 7" id="KW-0175">Coiled coil</keyword>
<feature type="compositionally biased region" description="Basic and acidic residues" evidence="8">
    <location>
        <begin position="272"/>
        <end position="284"/>
    </location>
</feature>
<keyword evidence="3 6" id="KW-0863">Zinc-finger</keyword>
<protein>
    <recommendedName>
        <fullName evidence="9">C2HC/C3H-type domain-containing protein</fullName>
    </recommendedName>
</protein>
<feature type="coiled-coil region" evidence="7">
    <location>
        <begin position="379"/>
        <end position="441"/>
    </location>
</feature>
<dbReference type="EMBL" id="CALNXJ010000034">
    <property type="protein sequence ID" value="CAH3140648.1"/>
    <property type="molecule type" value="Genomic_DNA"/>
</dbReference>
<keyword evidence="11" id="KW-1185">Reference proteome</keyword>
<dbReference type="AlphaFoldDB" id="A0AAU9X8J8"/>
<evidence type="ECO:0000256" key="6">
    <source>
        <dbReference type="PROSITE-ProRule" id="PRU01371"/>
    </source>
</evidence>
<feature type="region of interest" description="Disordered" evidence="8">
    <location>
        <begin position="185"/>
        <end position="317"/>
    </location>
</feature>
<feature type="domain" description="C2HC/C3H-type" evidence="9">
    <location>
        <begin position="525"/>
        <end position="554"/>
    </location>
</feature>
<evidence type="ECO:0000259" key="9">
    <source>
        <dbReference type="PROSITE" id="PS52027"/>
    </source>
</evidence>
<keyword evidence="2" id="KW-0479">Metal-binding</keyword>
<dbReference type="GO" id="GO:0008270">
    <property type="term" value="F:zinc ion binding"/>
    <property type="evidence" value="ECO:0007669"/>
    <property type="project" value="UniProtKB-KW"/>
</dbReference>
<evidence type="ECO:0000256" key="1">
    <source>
        <dbReference type="ARBA" id="ARBA00010843"/>
    </source>
</evidence>
<gene>
    <name evidence="10" type="ORF">PMEA_00019344</name>
</gene>
<dbReference type="Proteomes" id="UP001159428">
    <property type="component" value="Unassembled WGS sequence"/>
</dbReference>
<evidence type="ECO:0000256" key="3">
    <source>
        <dbReference type="ARBA" id="ARBA00022771"/>
    </source>
</evidence>
<feature type="coiled-coil region" evidence="7">
    <location>
        <begin position="103"/>
        <end position="134"/>
    </location>
</feature>
<evidence type="ECO:0000256" key="2">
    <source>
        <dbReference type="ARBA" id="ARBA00022723"/>
    </source>
</evidence>
<evidence type="ECO:0000313" key="10">
    <source>
        <dbReference type="EMBL" id="CAH3140648.1"/>
    </source>
</evidence>
<dbReference type="Pfam" id="PF13913">
    <property type="entry name" value="zf-C2HC_2"/>
    <property type="match status" value="2"/>
</dbReference>
<name>A0AAU9X8J8_9CNID</name>
<sequence>MKLTITMLRKPSYYLEATSKQDNLRTQKIIFLFQSFRDPSNRSLMAQTLYDSSLTWPLHQYNYHESNPELSSHIPDAMKSVSANREQVDYTMSHKKGSPKKRLSRLELLRSDYSKKLQIEREEKIRRLKIIQQENGHNQGSSNGGMVRGFFAERRALEATRKGQKNPELLPPIESHFRMVRDKKQEPFPEHVVRNRQNSKTNLTHGKPFSVKQEPFPSQKPLPTKYSSRTQTKTVGVTVRKRTKGVDKQDPLPPVNKGQSEVTRRKPPTPNKRYETHSVLKQDDVEAFEYSGPSNLPIPPIERRPKRSKVPLPPPSAEDLVSDFDDAQSTLTDYSNIAPNLSKLKAKALKQRQLSKQQLIDTNKTQENAKLTDFQKWQMEQDQERIERLEKHKQKSELSLSQRENELLKQIQEEQLRLEKLKLQREELVEQEIRQKEEDEKWLAEKQSLEEQAIISKQTLAKDSNQTKKVALKKASTLPKEPRKVKTPLQQLQGEELDTTEKIHDNAYRDFYEQQTQDVGEVSMDVSPCSICGRKFAVDRLAKHVKICAKSSMSKRKVFDTRKHRSEGTEHEKYVQSGKYLEEPKAKPKVDWRAQHENFIKAIRYAKGASDTPPPPAENPDYVKCPHCERKFNAAAAERHIPKCKDIKAKPAPLKRKKR</sequence>
<dbReference type="PANTHER" id="PTHR14649">
    <property type="entry name" value="ZINC FINGER C2HC DOMAIN-CONTAINING PROTEIN 1C"/>
    <property type="match status" value="1"/>
</dbReference>
<dbReference type="InterPro" id="IPR049899">
    <property type="entry name" value="Znf_C2HC_C3H"/>
</dbReference>
<dbReference type="InterPro" id="IPR026104">
    <property type="entry name" value="ZNF_C2HC_dom_1C"/>
</dbReference>
<comment type="caution">
    <text evidence="10">The sequence shown here is derived from an EMBL/GenBank/DDBJ whole genome shotgun (WGS) entry which is preliminary data.</text>
</comment>
<proteinExistence type="inferred from homology"/>
<evidence type="ECO:0000256" key="4">
    <source>
        <dbReference type="ARBA" id="ARBA00022833"/>
    </source>
</evidence>
<dbReference type="PROSITE" id="PS52027">
    <property type="entry name" value="ZF_C2HC_C3H"/>
    <property type="match status" value="2"/>
</dbReference>
<feature type="domain" description="C2HC/C3H-type" evidence="9">
    <location>
        <begin position="621"/>
        <end position="650"/>
    </location>
</feature>
<evidence type="ECO:0000256" key="8">
    <source>
        <dbReference type="SAM" id="MobiDB-lite"/>
    </source>
</evidence>
<evidence type="ECO:0000256" key="7">
    <source>
        <dbReference type="SAM" id="Coils"/>
    </source>
</evidence>
<organism evidence="10 11">
    <name type="scientific">Pocillopora meandrina</name>
    <dbReference type="NCBI Taxonomy" id="46732"/>
    <lineage>
        <taxon>Eukaryota</taxon>
        <taxon>Metazoa</taxon>
        <taxon>Cnidaria</taxon>
        <taxon>Anthozoa</taxon>
        <taxon>Hexacorallia</taxon>
        <taxon>Scleractinia</taxon>
        <taxon>Astrocoeniina</taxon>
        <taxon>Pocilloporidae</taxon>
        <taxon>Pocillopora</taxon>
    </lineage>
</organism>
<reference evidence="10 11" key="1">
    <citation type="submission" date="2022-05" db="EMBL/GenBank/DDBJ databases">
        <authorList>
            <consortium name="Genoscope - CEA"/>
            <person name="William W."/>
        </authorList>
    </citation>
    <scope>NUCLEOTIDE SEQUENCE [LARGE SCALE GENOMIC DNA]</scope>
</reference>